<keyword evidence="3" id="KW-1185">Reference proteome</keyword>
<name>A0A4C1U950_EUMVA</name>
<feature type="region of interest" description="Disordered" evidence="1">
    <location>
        <begin position="1"/>
        <end position="27"/>
    </location>
</feature>
<gene>
    <name evidence="2" type="ORF">EVAR_78592_1</name>
</gene>
<reference evidence="2 3" key="1">
    <citation type="journal article" date="2019" name="Commun. Biol.">
        <title>The bagworm genome reveals a unique fibroin gene that provides high tensile strength.</title>
        <authorList>
            <person name="Kono N."/>
            <person name="Nakamura H."/>
            <person name="Ohtoshi R."/>
            <person name="Tomita M."/>
            <person name="Numata K."/>
            <person name="Arakawa K."/>
        </authorList>
    </citation>
    <scope>NUCLEOTIDE SEQUENCE [LARGE SCALE GENOMIC DNA]</scope>
</reference>
<comment type="caution">
    <text evidence="2">The sequence shown here is derived from an EMBL/GenBank/DDBJ whole genome shotgun (WGS) entry which is preliminary data.</text>
</comment>
<dbReference type="AlphaFoldDB" id="A0A4C1U950"/>
<evidence type="ECO:0000256" key="1">
    <source>
        <dbReference type="SAM" id="MobiDB-lite"/>
    </source>
</evidence>
<accession>A0A4C1U950</accession>
<evidence type="ECO:0000313" key="3">
    <source>
        <dbReference type="Proteomes" id="UP000299102"/>
    </source>
</evidence>
<sequence>MKGGEESRLPGFSLTGRNTTAEATTSRQYSTRVWYRISPVELAHFCRVFEKSVKKFFDVLSDESGARKKNPQNTLISAVSRPRAFDRLANKDAGIQQL</sequence>
<proteinExistence type="predicted"/>
<feature type="compositionally biased region" description="Polar residues" evidence="1">
    <location>
        <begin position="15"/>
        <end position="27"/>
    </location>
</feature>
<protein>
    <submittedName>
        <fullName evidence="2">Uncharacterized protein</fullName>
    </submittedName>
</protein>
<dbReference type="Proteomes" id="UP000299102">
    <property type="component" value="Unassembled WGS sequence"/>
</dbReference>
<organism evidence="2 3">
    <name type="scientific">Eumeta variegata</name>
    <name type="common">Bagworm moth</name>
    <name type="synonym">Eumeta japonica</name>
    <dbReference type="NCBI Taxonomy" id="151549"/>
    <lineage>
        <taxon>Eukaryota</taxon>
        <taxon>Metazoa</taxon>
        <taxon>Ecdysozoa</taxon>
        <taxon>Arthropoda</taxon>
        <taxon>Hexapoda</taxon>
        <taxon>Insecta</taxon>
        <taxon>Pterygota</taxon>
        <taxon>Neoptera</taxon>
        <taxon>Endopterygota</taxon>
        <taxon>Lepidoptera</taxon>
        <taxon>Glossata</taxon>
        <taxon>Ditrysia</taxon>
        <taxon>Tineoidea</taxon>
        <taxon>Psychidae</taxon>
        <taxon>Oiketicinae</taxon>
        <taxon>Eumeta</taxon>
    </lineage>
</organism>
<dbReference type="EMBL" id="BGZK01000140">
    <property type="protein sequence ID" value="GBP22416.1"/>
    <property type="molecule type" value="Genomic_DNA"/>
</dbReference>
<evidence type="ECO:0000313" key="2">
    <source>
        <dbReference type="EMBL" id="GBP22416.1"/>
    </source>
</evidence>